<dbReference type="RefSeq" id="WP_057951810.1">
    <property type="nucleotide sequence ID" value="NZ_CP013118.1"/>
</dbReference>
<dbReference type="EC" id="3.1.-.-" evidence="3"/>
<protein>
    <submittedName>
        <fullName evidence="3">Bifunctional oligoribonuclease and PAP phosphatase NrnA</fullName>
        <ecNumber evidence="3">3.1.-.-</ecNumber>
    </submittedName>
</protein>
<dbReference type="Gene3D" id="3.90.1640.10">
    <property type="entry name" value="inorganic pyrophosphatase (n-terminal core)"/>
    <property type="match status" value="1"/>
</dbReference>
<dbReference type="OrthoDB" id="9803668at2"/>
<dbReference type="SUPFAM" id="SSF64182">
    <property type="entry name" value="DHH phosphoesterases"/>
    <property type="match status" value="1"/>
</dbReference>
<feature type="domain" description="DHHA1" evidence="2">
    <location>
        <begin position="241"/>
        <end position="332"/>
    </location>
</feature>
<sequence length="337" mass="37816" precursor="true">MENIIRKSDIKAFNNLLSKTKEVAIFTHVNPDGDALGSVLTFQMALRKRNIASEIFIANRVPESLAWMPGAKSIKHNASKTELDAYLKTADLIACLDFNEPGRMDQLAYALENPPLPVLVLDHHPQVKEYEGLQIGSTRYSSTAELLFWILKESGNLPLTREMASCIYTGIVTDTGSFSYNASSSATFRAIAELLEIGFDKDRITELVFQQFAASRMKLLGHMLANRMVIIPEYHTAYTYLTRKDLADYNYQPGDTEGFVNYPLSIAGIKFTAFFIEKAEYVKISFRSKGNFAANEFSTQFFNGGGHLNAAGGKSHKNLSDTLKEFEEKVKAYYNEF</sequence>
<evidence type="ECO:0000259" key="2">
    <source>
        <dbReference type="Pfam" id="PF02272"/>
    </source>
</evidence>
<dbReference type="STRING" id="1307839.L21SP5_00567"/>
<dbReference type="GO" id="GO:0003676">
    <property type="term" value="F:nucleic acid binding"/>
    <property type="evidence" value="ECO:0007669"/>
    <property type="project" value="InterPro"/>
</dbReference>
<gene>
    <name evidence="3" type="primary">nrnA</name>
    <name evidence="3" type="ORF">L21SP5_00567</name>
</gene>
<name>A0A0S2HW30_9BACT</name>
<dbReference type="Proteomes" id="UP000064893">
    <property type="component" value="Chromosome"/>
</dbReference>
<dbReference type="EMBL" id="CP013118">
    <property type="protein sequence ID" value="ALO14243.1"/>
    <property type="molecule type" value="Genomic_DNA"/>
</dbReference>
<evidence type="ECO:0000259" key="1">
    <source>
        <dbReference type="Pfam" id="PF01368"/>
    </source>
</evidence>
<dbReference type="GO" id="GO:0016787">
    <property type="term" value="F:hydrolase activity"/>
    <property type="evidence" value="ECO:0007669"/>
    <property type="project" value="UniProtKB-KW"/>
</dbReference>
<proteinExistence type="predicted"/>
<dbReference type="PATRIC" id="fig|1307839.3.peg.612"/>
<keyword evidence="3" id="KW-0378">Hydrolase</keyword>
<dbReference type="PANTHER" id="PTHR47618:SF1">
    <property type="entry name" value="BIFUNCTIONAL OLIGORIBONUCLEASE AND PAP PHOSPHATASE NRNA"/>
    <property type="match status" value="1"/>
</dbReference>
<dbReference type="KEGG" id="blq:L21SP5_00567"/>
<dbReference type="InterPro" id="IPR051319">
    <property type="entry name" value="Oligoribo/pAp-PDE_c-di-AMP_PDE"/>
</dbReference>
<dbReference type="Gene3D" id="3.10.310.30">
    <property type="match status" value="1"/>
</dbReference>
<accession>A0A0S2HW30</accession>
<feature type="domain" description="DDH" evidence="1">
    <location>
        <begin position="23"/>
        <end position="171"/>
    </location>
</feature>
<reference evidence="3 4" key="1">
    <citation type="submission" date="2015-11" db="EMBL/GenBank/DDBJ databases">
        <title>Description and complete genome sequence of a novel strain predominating in hypersaline microbial mats and representing a new family of the Bacteriodetes phylum.</title>
        <authorList>
            <person name="Spring S."/>
            <person name="Bunk B."/>
            <person name="Sproer C."/>
            <person name="Klenk H.-P."/>
        </authorList>
    </citation>
    <scope>NUCLEOTIDE SEQUENCE [LARGE SCALE GENOMIC DNA]</scope>
    <source>
        <strain evidence="3 4">L21-Spi-D4</strain>
    </source>
</reference>
<evidence type="ECO:0000313" key="3">
    <source>
        <dbReference type="EMBL" id="ALO14243.1"/>
    </source>
</evidence>
<dbReference type="InterPro" id="IPR038763">
    <property type="entry name" value="DHH_sf"/>
</dbReference>
<organism evidence="3 4">
    <name type="scientific">Salinivirga cyanobacteriivorans</name>
    <dbReference type="NCBI Taxonomy" id="1307839"/>
    <lineage>
        <taxon>Bacteria</taxon>
        <taxon>Pseudomonadati</taxon>
        <taxon>Bacteroidota</taxon>
        <taxon>Bacteroidia</taxon>
        <taxon>Bacteroidales</taxon>
        <taxon>Salinivirgaceae</taxon>
        <taxon>Salinivirga</taxon>
    </lineage>
</organism>
<dbReference type="AlphaFoldDB" id="A0A0S2HW30"/>
<evidence type="ECO:0000313" key="4">
    <source>
        <dbReference type="Proteomes" id="UP000064893"/>
    </source>
</evidence>
<dbReference type="Pfam" id="PF02272">
    <property type="entry name" value="DHHA1"/>
    <property type="match status" value="1"/>
</dbReference>
<dbReference type="InterPro" id="IPR003156">
    <property type="entry name" value="DHHA1_dom"/>
</dbReference>
<dbReference type="PANTHER" id="PTHR47618">
    <property type="entry name" value="BIFUNCTIONAL OLIGORIBONUCLEASE AND PAP PHOSPHATASE NRNA"/>
    <property type="match status" value="1"/>
</dbReference>
<dbReference type="InterPro" id="IPR001667">
    <property type="entry name" value="DDH_dom"/>
</dbReference>
<keyword evidence="4" id="KW-1185">Reference proteome</keyword>
<dbReference type="Pfam" id="PF01368">
    <property type="entry name" value="DHH"/>
    <property type="match status" value="1"/>
</dbReference>